<dbReference type="Proteomes" id="UP000078435">
    <property type="component" value="Unassembled WGS sequence"/>
</dbReference>
<dbReference type="InterPro" id="IPR028082">
    <property type="entry name" value="Peripla_BP_I"/>
</dbReference>
<name>A0A175VDY5_AEREN</name>
<dbReference type="PROSITE" id="PS00356">
    <property type="entry name" value="HTH_LACI_1"/>
    <property type="match status" value="1"/>
</dbReference>
<keyword evidence="1" id="KW-0805">Transcription regulation</keyword>
<organism evidence="5 6">
    <name type="scientific">Aeromonas enteropelogenes</name>
    <name type="common">Aeromonas trota</name>
    <dbReference type="NCBI Taxonomy" id="29489"/>
    <lineage>
        <taxon>Bacteria</taxon>
        <taxon>Pseudomonadati</taxon>
        <taxon>Pseudomonadota</taxon>
        <taxon>Gammaproteobacteria</taxon>
        <taxon>Aeromonadales</taxon>
        <taxon>Aeromonadaceae</taxon>
        <taxon>Aeromonas</taxon>
    </lineage>
</organism>
<dbReference type="InterPro" id="IPR000843">
    <property type="entry name" value="HTH_LacI"/>
</dbReference>
<evidence type="ECO:0000256" key="3">
    <source>
        <dbReference type="ARBA" id="ARBA00023163"/>
    </source>
</evidence>
<comment type="caution">
    <text evidence="5">The sequence shown here is derived from an EMBL/GenBank/DDBJ whole genome shotgun (WGS) entry which is preliminary data.</text>
</comment>
<dbReference type="Gene3D" id="1.10.260.40">
    <property type="entry name" value="lambda repressor-like DNA-binding domains"/>
    <property type="match status" value="1"/>
</dbReference>
<accession>A0A175VDY5</accession>
<dbReference type="InterPro" id="IPR010982">
    <property type="entry name" value="Lambda_DNA-bd_dom_sf"/>
</dbReference>
<dbReference type="GO" id="GO:0003700">
    <property type="term" value="F:DNA-binding transcription factor activity"/>
    <property type="evidence" value="ECO:0007669"/>
    <property type="project" value="TreeGrafter"/>
</dbReference>
<dbReference type="GO" id="GO:0000976">
    <property type="term" value="F:transcription cis-regulatory region binding"/>
    <property type="evidence" value="ECO:0007669"/>
    <property type="project" value="TreeGrafter"/>
</dbReference>
<dbReference type="Pfam" id="PF00356">
    <property type="entry name" value="LacI"/>
    <property type="match status" value="1"/>
</dbReference>
<evidence type="ECO:0000313" key="6">
    <source>
        <dbReference type="Proteomes" id="UP000078435"/>
    </source>
</evidence>
<dbReference type="PANTHER" id="PTHR30146:SF109">
    <property type="entry name" value="HTH-TYPE TRANSCRIPTIONAL REGULATOR GALS"/>
    <property type="match status" value="1"/>
</dbReference>
<dbReference type="CDD" id="cd01392">
    <property type="entry name" value="HTH_LacI"/>
    <property type="match status" value="1"/>
</dbReference>
<dbReference type="GeneID" id="92811612"/>
<evidence type="ECO:0000313" key="5">
    <source>
        <dbReference type="EMBL" id="KXU78875.1"/>
    </source>
</evidence>
<dbReference type="PROSITE" id="PS50932">
    <property type="entry name" value="HTH_LACI_2"/>
    <property type="match status" value="1"/>
</dbReference>
<keyword evidence="2" id="KW-0238">DNA-binding</keyword>
<dbReference type="EMBL" id="JMGO02000016">
    <property type="protein sequence ID" value="KXU78875.1"/>
    <property type="molecule type" value="Genomic_DNA"/>
</dbReference>
<feature type="domain" description="HTH lacI-type" evidence="4">
    <location>
        <begin position="13"/>
        <end position="58"/>
    </location>
</feature>
<reference evidence="5 6" key="1">
    <citation type="submission" date="2016-02" db="EMBL/GenBank/DDBJ databases">
        <title>Draft genome sequence of Aeromonas trota strain 1999lcr isolated from cerebrospinal fluid (CSF).</title>
        <authorList>
            <person name="Dallagassa C.B."/>
            <person name="Prediger K.C."/>
            <person name="Weiss V.A."/>
            <person name="Assis F.E."/>
            <person name="Baura V."/>
            <person name="Cruz L.M."/>
            <person name="Souza E.M."/>
            <person name="Pedrosa F.O."/>
            <person name="Fadel-Picheth C.M."/>
        </authorList>
    </citation>
    <scope>NUCLEOTIDE SEQUENCE [LARGE SCALE GENOMIC DNA]</scope>
    <source>
        <strain evidence="5 6">1999lcr</strain>
    </source>
</reference>
<protein>
    <submittedName>
        <fullName evidence="5">Transcriptional regulator</fullName>
    </submittedName>
</protein>
<dbReference type="PRINTS" id="PR00036">
    <property type="entry name" value="HTHLACI"/>
</dbReference>
<dbReference type="Pfam" id="PF13377">
    <property type="entry name" value="Peripla_BP_3"/>
    <property type="match status" value="1"/>
</dbReference>
<dbReference type="RefSeq" id="WP_026458561.1">
    <property type="nucleotide sequence ID" value="NZ_CDDE01000015.1"/>
</dbReference>
<dbReference type="InterPro" id="IPR046335">
    <property type="entry name" value="LacI/GalR-like_sensor"/>
</dbReference>
<proteinExistence type="predicted"/>
<dbReference type="SUPFAM" id="SSF53822">
    <property type="entry name" value="Periplasmic binding protein-like I"/>
    <property type="match status" value="1"/>
</dbReference>
<dbReference type="CDD" id="cd06267">
    <property type="entry name" value="PBP1_LacI_sugar_binding-like"/>
    <property type="match status" value="1"/>
</dbReference>
<dbReference type="SUPFAM" id="SSF47413">
    <property type="entry name" value="lambda repressor-like DNA-binding domains"/>
    <property type="match status" value="1"/>
</dbReference>
<evidence type="ECO:0000256" key="1">
    <source>
        <dbReference type="ARBA" id="ARBA00023015"/>
    </source>
</evidence>
<sequence length="324" mass="34859">MAKHSDDVKPKKTTLHDVAKVAGVSIATISRALNNKPGISAENRQKVLAVCRELGLHPPSKKAPTNIPLMSIALSLGPHEAKSSRYLGMLWPALATAIDHLKYRLVPINFEGENLPEVDVVVLLGITPCDPRISACRRHHQPYVCIGMSEGSFWVAPDDFHGSRAATSHLIGKGLTHIGFVTPTTCGGGYQLRYQGYLSVMAGHELPIRELCTGALPVVDIAAYRHFMQLPTTQLEAYQGFVCACDETAIGVITALQDRGYEVPKQFAVVGYDGLPGLADELTTIEQDMTKLAERTAALIDLAIAGEPPVGALVSVTFKQGQTS</sequence>
<dbReference type="SMART" id="SM00354">
    <property type="entry name" value="HTH_LACI"/>
    <property type="match status" value="1"/>
</dbReference>
<dbReference type="AlphaFoldDB" id="A0A175VDY5"/>
<dbReference type="PANTHER" id="PTHR30146">
    <property type="entry name" value="LACI-RELATED TRANSCRIPTIONAL REPRESSOR"/>
    <property type="match status" value="1"/>
</dbReference>
<keyword evidence="3" id="KW-0804">Transcription</keyword>
<evidence type="ECO:0000256" key="2">
    <source>
        <dbReference type="ARBA" id="ARBA00023125"/>
    </source>
</evidence>
<dbReference type="Gene3D" id="3.40.50.2300">
    <property type="match status" value="2"/>
</dbReference>
<gene>
    <name evidence="5" type="ORF">LCR_02980</name>
</gene>
<evidence type="ECO:0000259" key="4">
    <source>
        <dbReference type="PROSITE" id="PS50932"/>
    </source>
</evidence>
<dbReference type="OrthoDB" id="5681588at2"/>